<dbReference type="PROSITE" id="PS50111">
    <property type="entry name" value="CHEMOTAXIS_TRANSDUC_2"/>
    <property type="match status" value="1"/>
</dbReference>
<dbReference type="PANTHER" id="PTHR32089">
    <property type="entry name" value="METHYL-ACCEPTING CHEMOTAXIS PROTEIN MCPB"/>
    <property type="match status" value="1"/>
</dbReference>
<comment type="similarity">
    <text evidence="2">Belongs to the methyl-accepting chemotaxis (MCP) protein family.</text>
</comment>
<dbReference type="GO" id="GO:0007165">
    <property type="term" value="P:signal transduction"/>
    <property type="evidence" value="ECO:0007669"/>
    <property type="project" value="UniProtKB-KW"/>
</dbReference>
<dbReference type="GO" id="GO:0016020">
    <property type="term" value="C:membrane"/>
    <property type="evidence" value="ECO:0007669"/>
    <property type="project" value="InterPro"/>
</dbReference>
<name>A0A168NSS6_9CLOT</name>
<dbReference type="Proteomes" id="UP000077407">
    <property type="component" value="Unassembled WGS sequence"/>
</dbReference>
<feature type="domain" description="Methyl-accepting transducer" evidence="4">
    <location>
        <begin position="10"/>
        <end position="162"/>
    </location>
</feature>
<evidence type="ECO:0000256" key="1">
    <source>
        <dbReference type="ARBA" id="ARBA00023224"/>
    </source>
</evidence>
<dbReference type="PRINTS" id="PR00260">
    <property type="entry name" value="CHEMTRNSDUCR"/>
</dbReference>
<protein>
    <submittedName>
        <fullName evidence="5">Methyl-accepting chemotaxis protein McpA</fullName>
    </submittedName>
</protein>
<dbReference type="EMBL" id="LITT01000023">
    <property type="protein sequence ID" value="OAA86850.1"/>
    <property type="molecule type" value="Genomic_DNA"/>
</dbReference>
<dbReference type="SMART" id="SM00283">
    <property type="entry name" value="MA"/>
    <property type="match status" value="1"/>
</dbReference>
<dbReference type="PANTHER" id="PTHR32089:SF112">
    <property type="entry name" value="LYSOZYME-LIKE PROTEIN-RELATED"/>
    <property type="match status" value="1"/>
</dbReference>
<dbReference type="GO" id="GO:0004888">
    <property type="term" value="F:transmembrane signaling receptor activity"/>
    <property type="evidence" value="ECO:0007669"/>
    <property type="project" value="InterPro"/>
</dbReference>
<gene>
    <name evidence="5" type="primary">mcpA_4</name>
    <name evidence="5" type="ORF">WY13_02244</name>
</gene>
<dbReference type="SUPFAM" id="SSF58104">
    <property type="entry name" value="Methyl-accepting chemotaxis protein (MCP) signaling domain"/>
    <property type="match status" value="1"/>
</dbReference>
<dbReference type="Gene3D" id="1.10.287.950">
    <property type="entry name" value="Methyl-accepting chemotaxis protein"/>
    <property type="match status" value="1"/>
</dbReference>
<comment type="caution">
    <text evidence="5">The sequence shown here is derived from an EMBL/GenBank/DDBJ whole genome shotgun (WGS) entry which is preliminary data.</text>
</comment>
<dbReference type="InterPro" id="IPR004089">
    <property type="entry name" value="MCPsignal_dom"/>
</dbReference>
<evidence type="ECO:0000256" key="2">
    <source>
        <dbReference type="ARBA" id="ARBA00029447"/>
    </source>
</evidence>
<reference evidence="5 6" key="1">
    <citation type="journal article" date="2015" name="Biotechnol. Bioeng.">
        <title>Genome sequence and phenotypic characterization of Caulobacter segnis.</title>
        <authorList>
            <person name="Patel S."/>
            <person name="Fletcher B."/>
            <person name="Scott D.C."/>
            <person name="Ely B."/>
        </authorList>
    </citation>
    <scope>NUCLEOTIDE SEQUENCE [LARGE SCALE GENOMIC DNA]</scope>
    <source>
        <strain evidence="5 6">ERI-2</strain>
    </source>
</reference>
<accession>A0A168NSS6</accession>
<evidence type="ECO:0000256" key="3">
    <source>
        <dbReference type="PROSITE-ProRule" id="PRU00284"/>
    </source>
</evidence>
<keyword evidence="1 3" id="KW-0807">Transducer</keyword>
<organism evidence="5 6">
    <name type="scientific">Clostridium ljungdahlii</name>
    <dbReference type="NCBI Taxonomy" id="1538"/>
    <lineage>
        <taxon>Bacteria</taxon>
        <taxon>Bacillati</taxon>
        <taxon>Bacillota</taxon>
        <taxon>Clostridia</taxon>
        <taxon>Eubacteriales</taxon>
        <taxon>Clostridiaceae</taxon>
        <taxon>Clostridium</taxon>
    </lineage>
</organism>
<evidence type="ECO:0000313" key="5">
    <source>
        <dbReference type="EMBL" id="OAA86850.1"/>
    </source>
</evidence>
<evidence type="ECO:0000313" key="6">
    <source>
        <dbReference type="Proteomes" id="UP000077407"/>
    </source>
</evidence>
<sequence>MIAIENGKVVEEINQMTNVIASIADQTNLLALNAAIEAARAGENGKGFAVVAEEVRKLASQSSETVKSIHSSVTKVQEAFINISSSGKEILNFINDNVNGQLNTFSKILGQFRNDSEYINVMSNDIAAMAGPINTAANEVNKATQNMAVLSQKSNKYSSEIQISVEDSTKAVDEITKITQNQAHSSQKLNEVIQKFKIS</sequence>
<dbReference type="Pfam" id="PF00015">
    <property type="entry name" value="MCPsignal"/>
    <property type="match status" value="1"/>
</dbReference>
<dbReference type="GO" id="GO:0006935">
    <property type="term" value="P:chemotaxis"/>
    <property type="evidence" value="ECO:0007669"/>
    <property type="project" value="InterPro"/>
</dbReference>
<dbReference type="AlphaFoldDB" id="A0A168NSS6"/>
<dbReference type="OrthoDB" id="9804955at2"/>
<proteinExistence type="inferred from homology"/>
<dbReference type="InterPro" id="IPR004090">
    <property type="entry name" value="Chemotax_Me-accpt_rcpt"/>
</dbReference>
<dbReference type="PATRIC" id="fig|1538.10.peg.1846"/>
<evidence type="ECO:0000259" key="4">
    <source>
        <dbReference type="PROSITE" id="PS50111"/>
    </source>
</evidence>